<feature type="binding site" evidence="9">
    <location>
        <position position="202"/>
    </location>
    <ligand>
        <name>NADPH</name>
        <dbReference type="ChEBI" id="CHEBI:57783"/>
    </ligand>
</feature>
<keyword evidence="9" id="KW-0460">Magnesium</keyword>
<comment type="pathway">
    <text evidence="1 9">Isoprenoid biosynthesis; isopentenyl diphosphate biosynthesis via DXP pathway; isopentenyl diphosphate from 1-deoxy-D-xylulose 5-phosphate: step 1/6.</text>
</comment>
<dbReference type="HAMAP" id="MF_00183">
    <property type="entry name" value="DXP_reductoisom"/>
    <property type="match status" value="1"/>
</dbReference>
<dbReference type="Pfam" id="PF08436">
    <property type="entry name" value="DXP_redisom_C"/>
    <property type="match status" value="1"/>
</dbReference>
<evidence type="ECO:0000256" key="3">
    <source>
        <dbReference type="ARBA" id="ARBA00022723"/>
    </source>
</evidence>
<feature type="binding site" evidence="9">
    <location>
        <position position="215"/>
    </location>
    <ligand>
        <name>1-deoxy-D-xylulose 5-phosphate</name>
        <dbReference type="ChEBI" id="CHEBI:57792"/>
    </ligand>
</feature>
<dbReference type="NCBIfam" id="TIGR00243">
    <property type="entry name" value="Dxr"/>
    <property type="match status" value="1"/>
</dbReference>
<feature type="binding site" evidence="9">
    <location>
        <position position="13"/>
    </location>
    <ligand>
        <name>NADPH</name>
        <dbReference type="ChEBI" id="CHEBI:57783"/>
    </ligand>
</feature>
<feature type="binding site" evidence="9">
    <location>
        <position position="214"/>
    </location>
    <ligand>
        <name>1-deoxy-D-xylulose 5-phosphate</name>
        <dbReference type="ChEBI" id="CHEBI:57792"/>
    </ligand>
</feature>
<evidence type="ECO:0000259" key="12">
    <source>
        <dbReference type="Pfam" id="PF13288"/>
    </source>
</evidence>
<evidence type="ECO:0000256" key="5">
    <source>
        <dbReference type="ARBA" id="ARBA00023002"/>
    </source>
</evidence>
<dbReference type="GO" id="GO:0030145">
    <property type="term" value="F:manganese ion binding"/>
    <property type="evidence" value="ECO:0007669"/>
    <property type="project" value="TreeGrafter"/>
</dbReference>
<feature type="binding site" evidence="9">
    <location>
        <position position="151"/>
    </location>
    <ligand>
        <name>Mn(2+)</name>
        <dbReference type="ChEBI" id="CHEBI:29035"/>
    </ligand>
</feature>
<dbReference type="InterPro" id="IPR013512">
    <property type="entry name" value="DXP_reductoisomerase_N"/>
</dbReference>
<evidence type="ECO:0000256" key="4">
    <source>
        <dbReference type="ARBA" id="ARBA00022857"/>
    </source>
</evidence>
<keyword evidence="13" id="KW-0413">Isomerase</keyword>
<dbReference type="AlphaFoldDB" id="A0A7C4GBF2"/>
<evidence type="ECO:0000259" key="11">
    <source>
        <dbReference type="Pfam" id="PF08436"/>
    </source>
</evidence>
<dbReference type="PANTHER" id="PTHR30525:SF0">
    <property type="entry name" value="1-DEOXY-D-XYLULOSE 5-PHOSPHATE REDUCTOISOMERASE, CHLOROPLASTIC"/>
    <property type="match status" value="1"/>
</dbReference>
<protein>
    <recommendedName>
        <fullName evidence="9">1-deoxy-D-xylulose 5-phosphate reductoisomerase</fullName>
        <shortName evidence="9">DXP reductoisomerase</shortName>
        <ecNumber evidence="9">1.1.1.267</ecNumber>
    </recommendedName>
    <alternativeName>
        <fullName evidence="9">1-deoxyxylulose-5-phosphate reductoisomerase</fullName>
    </alternativeName>
    <alternativeName>
        <fullName evidence="9">2-C-methyl-D-erythritol 4-phosphate synthase</fullName>
    </alternativeName>
</protein>
<dbReference type="InterPro" id="IPR036291">
    <property type="entry name" value="NAD(P)-bd_dom_sf"/>
</dbReference>
<gene>
    <name evidence="9" type="primary">dxr</name>
    <name evidence="13" type="ORF">ENS41_06500</name>
</gene>
<feature type="binding site" evidence="9">
    <location>
        <position position="12"/>
    </location>
    <ligand>
        <name>NADPH</name>
        <dbReference type="ChEBI" id="CHEBI:57783"/>
    </ligand>
</feature>
<dbReference type="Pfam" id="PF02670">
    <property type="entry name" value="DXP_reductoisom"/>
    <property type="match status" value="1"/>
</dbReference>
<feature type="binding site" evidence="9">
    <location>
        <position position="14"/>
    </location>
    <ligand>
        <name>NADPH</name>
        <dbReference type="ChEBI" id="CHEBI:57783"/>
    </ligand>
</feature>
<feature type="binding site" evidence="9">
    <location>
        <position position="175"/>
    </location>
    <ligand>
        <name>1-deoxy-D-xylulose 5-phosphate</name>
        <dbReference type="ChEBI" id="CHEBI:57792"/>
    </ligand>
</feature>
<dbReference type="SUPFAM" id="SSF69055">
    <property type="entry name" value="1-deoxy-D-xylulose-5-phosphate reductoisomerase, C-terminal domain"/>
    <property type="match status" value="1"/>
</dbReference>
<feature type="domain" description="DXP reductoisomerase C-terminal" evidence="12">
    <location>
        <begin position="258"/>
        <end position="375"/>
    </location>
</feature>
<evidence type="ECO:0000256" key="1">
    <source>
        <dbReference type="ARBA" id="ARBA00005094"/>
    </source>
</evidence>
<reference evidence="13" key="1">
    <citation type="journal article" date="2020" name="mSystems">
        <title>Genome- and Community-Level Interaction Insights into Carbon Utilization and Element Cycling Functions of Hydrothermarchaeota in Hydrothermal Sediment.</title>
        <authorList>
            <person name="Zhou Z."/>
            <person name="Liu Y."/>
            <person name="Xu W."/>
            <person name="Pan J."/>
            <person name="Luo Z.H."/>
            <person name="Li M."/>
        </authorList>
    </citation>
    <scope>NUCLEOTIDE SEQUENCE [LARGE SCALE GENOMIC DNA]</scope>
    <source>
        <strain evidence="13">SpSt-488</strain>
    </source>
</reference>
<dbReference type="EC" id="1.1.1.267" evidence="9"/>
<comment type="catalytic activity">
    <reaction evidence="8">
        <text>2-C-methyl-D-erythritol 4-phosphate + NADP(+) = 1-deoxy-D-xylulose 5-phosphate + NADPH + H(+)</text>
        <dbReference type="Rhea" id="RHEA:13717"/>
        <dbReference type="ChEBI" id="CHEBI:15378"/>
        <dbReference type="ChEBI" id="CHEBI:57783"/>
        <dbReference type="ChEBI" id="CHEBI:57792"/>
        <dbReference type="ChEBI" id="CHEBI:58262"/>
        <dbReference type="ChEBI" id="CHEBI:58349"/>
        <dbReference type="EC" id="1.1.1.267"/>
    </reaction>
    <physiologicalReaction direction="right-to-left" evidence="8">
        <dbReference type="Rhea" id="RHEA:13719"/>
    </physiologicalReaction>
</comment>
<feature type="binding site" evidence="9">
    <location>
        <position position="150"/>
    </location>
    <ligand>
        <name>1-deoxy-D-xylulose 5-phosphate</name>
        <dbReference type="ChEBI" id="CHEBI:57792"/>
    </ligand>
</feature>
<feature type="binding site" evidence="9">
    <location>
        <position position="196"/>
    </location>
    <ligand>
        <name>1-deoxy-D-xylulose 5-phosphate</name>
        <dbReference type="ChEBI" id="CHEBI:57792"/>
    </ligand>
</feature>
<dbReference type="SUPFAM" id="SSF51735">
    <property type="entry name" value="NAD(P)-binding Rossmann-fold domains"/>
    <property type="match status" value="1"/>
</dbReference>
<evidence type="ECO:0000313" key="13">
    <source>
        <dbReference type="EMBL" id="HGK28590.1"/>
    </source>
</evidence>
<keyword evidence="5 9" id="KW-0560">Oxidoreductase</keyword>
<feature type="binding site" evidence="9">
    <location>
        <position position="209"/>
    </location>
    <ligand>
        <name>1-deoxy-D-xylulose 5-phosphate</name>
        <dbReference type="ChEBI" id="CHEBI:57792"/>
    </ligand>
</feature>
<feature type="binding site" evidence="9">
    <location>
        <position position="124"/>
    </location>
    <ligand>
        <name>1-deoxy-D-xylulose 5-phosphate</name>
        <dbReference type="ChEBI" id="CHEBI:57792"/>
    </ligand>
</feature>
<feature type="binding site" evidence="9">
    <location>
        <position position="218"/>
    </location>
    <ligand>
        <name>Mn(2+)</name>
        <dbReference type="ChEBI" id="CHEBI:29035"/>
    </ligand>
</feature>
<evidence type="ECO:0000256" key="6">
    <source>
        <dbReference type="ARBA" id="ARBA00023211"/>
    </source>
</evidence>
<sequence>MRRIRVAVIGSTGSVGRSALDVVARLRDRYELVAVAARKSVRILATQVRRYRPGIAVLTDPAPLSHLRRLVGNVARIECGPAALIELARADDIDTVVMAMSGTDGLLPTLAALKTGKRVALATKELLVSFGEHILRAARRGRGEVLPVDSELAAIHQCLDGRPFDSVARLVLTASGGPFWRTGLPPRPGIRNVLRHPTWNMGRKITVDSATLMNKGLEIIETVRLFRVQPCQVDVVIHPQSLVHGLVEFTDGSMIGHLSSPDMRLPIQYSLTYPARLPSPIRRLDLTRASRLDFHDPDSEAFPCLGLARRALRQGGIAPCVLVAADQVAVEAFLGGQIDFGTIPSVISNTLSEVAPPRKHERASLKSLLTAQSRAIAAARRHVEAVRPKATNRRRRT</sequence>
<dbReference type="GO" id="GO:0051484">
    <property type="term" value="P:isopentenyl diphosphate biosynthetic process, methylerythritol 4-phosphate pathway involved in terpenoid biosynthetic process"/>
    <property type="evidence" value="ECO:0007669"/>
    <property type="project" value="TreeGrafter"/>
</dbReference>
<comment type="caution">
    <text evidence="9">Lacks conserved residue(s) required for the propagation of feature annotation.</text>
</comment>
<dbReference type="FunFam" id="3.40.50.720:FF:000045">
    <property type="entry name" value="1-deoxy-D-xylulose 5-phosphate reductoisomerase"/>
    <property type="match status" value="1"/>
</dbReference>
<feature type="domain" description="1-deoxy-D-xylulose 5-phosphate reductoisomerase N-terminal" evidence="10">
    <location>
        <begin position="6"/>
        <end position="131"/>
    </location>
</feature>
<name>A0A7C4GBF2_UNCW3</name>
<feature type="binding site" evidence="9">
    <location>
        <position position="125"/>
    </location>
    <ligand>
        <name>NADPH</name>
        <dbReference type="ChEBI" id="CHEBI:57783"/>
    </ligand>
</feature>
<comment type="function">
    <text evidence="9">Catalyzes the NADPH-dependent rearrangement and reduction of 1-deoxy-D-xylulose-5-phosphate (DXP) to 2-C-methyl-D-erythritol 4-phosphate (MEP).</text>
</comment>
<keyword evidence="6 9" id="KW-0464">Manganese</keyword>
<keyword evidence="7 9" id="KW-0414">Isoprene biosynthesis</keyword>
<accession>A0A7C4GBF2</accession>
<dbReference type="InterPro" id="IPR036169">
    <property type="entry name" value="DXPR_C_sf"/>
</dbReference>
<dbReference type="PANTHER" id="PTHR30525">
    <property type="entry name" value="1-DEOXY-D-XYLULOSE 5-PHOSPHATE REDUCTOISOMERASE"/>
    <property type="match status" value="1"/>
</dbReference>
<evidence type="ECO:0000256" key="9">
    <source>
        <dbReference type="HAMAP-Rule" id="MF_00183"/>
    </source>
</evidence>
<dbReference type="Gene3D" id="1.10.1740.10">
    <property type="match status" value="1"/>
</dbReference>
<dbReference type="GO" id="GO:0016853">
    <property type="term" value="F:isomerase activity"/>
    <property type="evidence" value="ECO:0007669"/>
    <property type="project" value="UniProtKB-KW"/>
</dbReference>
<comment type="similarity">
    <text evidence="2 9">Belongs to the DXR family.</text>
</comment>
<dbReference type="InterPro" id="IPR013644">
    <property type="entry name" value="DXP_reductoisomerase_C"/>
</dbReference>
<feature type="binding site" evidence="9">
    <location>
        <position position="218"/>
    </location>
    <ligand>
        <name>1-deoxy-D-xylulose 5-phosphate</name>
        <dbReference type="ChEBI" id="CHEBI:57792"/>
    </ligand>
</feature>
<dbReference type="GO" id="GO:0070402">
    <property type="term" value="F:NADPH binding"/>
    <property type="evidence" value="ECO:0007669"/>
    <property type="project" value="InterPro"/>
</dbReference>
<dbReference type="Gene3D" id="3.40.50.720">
    <property type="entry name" value="NAD(P)-binding Rossmann-like Domain"/>
    <property type="match status" value="1"/>
</dbReference>
<evidence type="ECO:0000256" key="7">
    <source>
        <dbReference type="ARBA" id="ARBA00023229"/>
    </source>
</evidence>
<organism evidence="13">
    <name type="scientific">candidate division WOR-3 bacterium</name>
    <dbReference type="NCBI Taxonomy" id="2052148"/>
    <lineage>
        <taxon>Bacteria</taxon>
        <taxon>Bacteria division WOR-3</taxon>
    </lineage>
</organism>
<dbReference type="InterPro" id="IPR026877">
    <property type="entry name" value="DXPR_C"/>
</dbReference>
<evidence type="ECO:0000256" key="8">
    <source>
        <dbReference type="ARBA" id="ARBA00048543"/>
    </source>
</evidence>
<feature type="binding site" evidence="9">
    <location>
        <position position="151"/>
    </location>
    <ligand>
        <name>1-deoxy-D-xylulose 5-phosphate</name>
        <dbReference type="ChEBI" id="CHEBI:57792"/>
    </ligand>
</feature>
<feature type="binding site" evidence="9">
    <location>
        <position position="15"/>
    </location>
    <ligand>
        <name>NADPH</name>
        <dbReference type="ChEBI" id="CHEBI:57783"/>
    </ligand>
</feature>
<evidence type="ECO:0000256" key="2">
    <source>
        <dbReference type="ARBA" id="ARBA00006825"/>
    </source>
</evidence>
<feature type="binding site" evidence="9">
    <location>
        <position position="39"/>
    </location>
    <ligand>
        <name>NADPH</name>
        <dbReference type="ChEBI" id="CHEBI:57783"/>
    </ligand>
</feature>
<keyword evidence="4 9" id="KW-0521">NADP</keyword>
<keyword evidence="3 9" id="KW-0479">Metal-binding</keyword>
<dbReference type="Pfam" id="PF13288">
    <property type="entry name" value="DXPR_C"/>
    <property type="match status" value="1"/>
</dbReference>
<feature type="domain" description="1-deoxy-D-xylulose 5-phosphate reductoisomerase C-terminal" evidence="11">
    <location>
        <begin position="145"/>
        <end position="226"/>
    </location>
</feature>
<dbReference type="SUPFAM" id="SSF55347">
    <property type="entry name" value="Glyceraldehyde-3-phosphate dehydrogenase-like, C-terminal domain"/>
    <property type="match status" value="1"/>
</dbReference>
<proteinExistence type="inferred from homology"/>
<evidence type="ECO:0000259" key="10">
    <source>
        <dbReference type="Pfam" id="PF02670"/>
    </source>
</evidence>
<comment type="caution">
    <text evidence="13">The sequence shown here is derived from an EMBL/GenBank/DDBJ whole genome shotgun (WGS) entry which is preliminary data.</text>
</comment>
<feature type="binding site" evidence="9">
    <location>
        <position position="149"/>
    </location>
    <ligand>
        <name>Mn(2+)</name>
        <dbReference type="ChEBI" id="CHEBI:29035"/>
    </ligand>
</feature>
<comment type="cofactor">
    <cofactor evidence="9">
        <name>Mg(2+)</name>
        <dbReference type="ChEBI" id="CHEBI:18420"/>
    </cofactor>
    <cofactor evidence="9">
        <name>Mn(2+)</name>
        <dbReference type="ChEBI" id="CHEBI:29035"/>
    </cofactor>
</comment>
<dbReference type="InterPro" id="IPR003821">
    <property type="entry name" value="DXP_reductoisomerase"/>
</dbReference>
<dbReference type="GO" id="GO:0030604">
    <property type="term" value="F:1-deoxy-D-xylulose-5-phosphate reductoisomerase activity"/>
    <property type="evidence" value="ECO:0007669"/>
    <property type="project" value="UniProtKB-UniRule"/>
</dbReference>
<dbReference type="PIRSF" id="PIRSF006205">
    <property type="entry name" value="Dxp_reductismrs"/>
    <property type="match status" value="1"/>
</dbReference>
<dbReference type="UniPathway" id="UPA00056">
    <property type="reaction ID" value="UER00092"/>
</dbReference>
<dbReference type="EMBL" id="DSUT01000139">
    <property type="protein sequence ID" value="HGK28590.1"/>
    <property type="molecule type" value="Genomic_DNA"/>
</dbReference>